<reference evidence="4" key="1">
    <citation type="journal article" date="2010" name="Nature">
        <title>The Amphimedon queenslandica genome and the evolution of animal complexity.</title>
        <authorList>
            <person name="Srivastava M."/>
            <person name="Simakov O."/>
            <person name="Chapman J."/>
            <person name="Fahey B."/>
            <person name="Gauthier M.E."/>
            <person name="Mitros T."/>
            <person name="Richards G.S."/>
            <person name="Conaco C."/>
            <person name="Dacre M."/>
            <person name="Hellsten U."/>
            <person name="Larroux C."/>
            <person name="Putnam N.H."/>
            <person name="Stanke M."/>
            <person name="Adamska M."/>
            <person name="Darling A."/>
            <person name="Degnan S.M."/>
            <person name="Oakley T.H."/>
            <person name="Plachetzki D.C."/>
            <person name="Zhai Y."/>
            <person name="Adamski M."/>
            <person name="Calcino A."/>
            <person name="Cummins S.F."/>
            <person name="Goodstein D.M."/>
            <person name="Harris C."/>
            <person name="Jackson D.J."/>
            <person name="Leys S.P."/>
            <person name="Shu S."/>
            <person name="Woodcroft B.J."/>
            <person name="Vervoort M."/>
            <person name="Kosik K.S."/>
            <person name="Manning G."/>
            <person name="Degnan B.M."/>
            <person name="Rokhsar D.S."/>
        </authorList>
    </citation>
    <scope>NUCLEOTIDE SEQUENCE [LARGE SCALE GENOMIC DNA]</scope>
</reference>
<evidence type="ECO:0000256" key="2">
    <source>
        <dbReference type="SAM" id="MobiDB-lite"/>
    </source>
</evidence>
<evidence type="ECO:0000313" key="4">
    <source>
        <dbReference type="Proteomes" id="UP000007879"/>
    </source>
</evidence>
<dbReference type="InterPro" id="IPR029488">
    <property type="entry name" value="Hmw/CFAP97"/>
</dbReference>
<protein>
    <recommendedName>
        <fullName evidence="5">Cilia- and flagella-associated protein 97</fullName>
    </recommendedName>
</protein>
<dbReference type="AlphaFoldDB" id="A0A1X7U3F5"/>
<dbReference type="KEGG" id="aqu:100633056"/>
<evidence type="ECO:0000256" key="1">
    <source>
        <dbReference type="ARBA" id="ARBA00008315"/>
    </source>
</evidence>
<name>A0A1X7U3F5_AMPQE</name>
<dbReference type="eggNOG" id="ENOG502RZE9">
    <property type="taxonomic scope" value="Eukaryota"/>
</dbReference>
<gene>
    <name evidence="3" type="primary">100633056</name>
</gene>
<proteinExistence type="inferred from homology"/>
<feature type="region of interest" description="Disordered" evidence="2">
    <location>
        <begin position="160"/>
        <end position="182"/>
    </location>
</feature>
<sequence>MAYRSLTPANNMFLKRKWDQVRYETHRDKIMNAKSVIDNRMPAMYLNAPSNLKKLQMEAERQARIDRENRILLGKITNIINKRNEEMLKFCRSYRPKSLNRNQRELNLLRIAYENQIIAKRIREKQSHYSREEWLKQWCTNRQYMANVSKYPRASISSLDYEKDEKSDKIKKRTSTSSKESS</sequence>
<dbReference type="OMA" id="MHKSYQP"/>
<dbReference type="EnsemblMetazoa" id="XM_011407808.2">
    <property type="protein sequence ID" value="XP_011406110.1"/>
    <property type="gene ID" value="LOC100633056"/>
</dbReference>
<organism evidence="3">
    <name type="scientific">Amphimedon queenslandica</name>
    <name type="common">Sponge</name>
    <dbReference type="NCBI Taxonomy" id="400682"/>
    <lineage>
        <taxon>Eukaryota</taxon>
        <taxon>Metazoa</taxon>
        <taxon>Porifera</taxon>
        <taxon>Demospongiae</taxon>
        <taxon>Heteroscleromorpha</taxon>
        <taxon>Haplosclerida</taxon>
        <taxon>Niphatidae</taxon>
        <taxon>Amphimedon</taxon>
    </lineage>
</organism>
<dbReference type="InParanoid" id="A0A1X7U3F5"/>
<dbReference type="STRING" id="400682.A0A1X7U3F5"/>
<accession>A0A1X7U3F5</accession>
<dbReference type="Proteomes" id="UP000007879">
    <property type="component" value="Unassembled WGS sequence"/>
</dbReference>
<evidence type="ECO:0008006" key="5">
    <source>
        <dbReference type="Google" id="ProtNLM"/>
    </source>
</evidence>
<keyword evidence="4" id="KW-1185">Reference proteome</keyword>
<dbReference type="PANTHER" id="PTHR33768">
    <property type="entry name" value="MIP11318P"/>
    <property type="match status" value="1"/>
</dbReference>
<evidence type="ECO:0000313" key="3">
    <source>
        <dbReference type="EnsemblMetazoa" id="Aqu2.1.22412_001"/>
    </source>
</evidence>
<dbReference type="PANTHER" id="PTHR33768:SF3">
    <property type="entry name" value="MIP11318P"/>
    <property type="match status" value="1"/>
</dbReference>
<comment type="similarity">
    <text evidence="1">Belongs to the CFAP97 family.</text>
</comment>
<dbReference type="InterPro" id="IPR038792">
    <property type="entry name" value="CFAP97D1/2"/>
</dbReference>
<dbReference type="OrthoDB" id="2163395at2759"/>
<dbReference type="Pfam" id="PF13879">
    <property type="entry name" value="Hmw_CFAP97"/>
    <property type="match status" value="1"/>
</dbReference>
<reference evidence="3" key="2">
    <citation type="submission" date="2017-05" db="UniProtKB">
        <authorList>
            <consortium name="EnsemblMetazoa"/>
        </authorList>
    </citation>
    <scope>IDENTIFICATION</scope>
</reference>
<dbReference type="EnsemblMetazoa" id="Aqu2.1.22412_001">
    <property type="protein sequence ID" value="Aqu2.1.22412_001"/>
    <property type="gene ID" value="Aqu2.1.22412"/>
</dbReference>